<keyword evidence="6" id="KW-0813">Transport</keyword>
<keyword evidence="9" id="KW-1185">Reference proteome</keyword>
<evidence type="ECO:0000256" key="5">
    <source>
        <dbReference type="ARBA" id="ARBA00023136"/>
    </source>
</evidence>
<dbReference type="SUPFAM" id="SSF81345">
    <property type="entry name" value="ABC transporter involved in vitamin B12 uptake, BtuC"/>
    <property type="match status" value="1"/>
</dbReference>
<keyword evidence="5 7" id="KW-0472">Membrane</keyword>
<dbReference type="InterPro" id="IPR037294">
    <property type="entry name" value="ABC_BtuC-like"/>
</dbReference>
<dbReference type="GO" id="GO:0043190">
    <property type="term" value="C:ATP-binding cassette (ABC) transporter complex"/>
    <property type="evidence" value="ECO:0007669"/>
    <property type="project" value="InterPro"/>
</dbReference>
<evidence type="ECO:0000256" key="2">
    <source>
        <dbReference type="ARBA" id="ARBA00008034"/>
    </source>
</evidence>
<dbReference type="GO" id="GO:0010043">
    <property type="term" value="P:response to zinc ion"/>
    <property type="evidence" value="ECO:0007669"/>
    <property type="project" value="TreeGrafter"/>
</dbReference>
<comment type="subcellular location">
    <subcellularLocation>
        <location evidence="6">Cell membrane</location>
        <topology evidence="6">Multi-pass membrane protein</topology>
    </subcellularLocation>
    <subcellularLocation>
        <location evidence="1">Membrane</location>
        <topology evidence="1">Multi-pass membrane protein</topology>
    </subcellularLocation>
</comment>
<dbReference type="InterPro" id="IPR001626">
    <property type="entry name" value="ABC_TroCD"/>
</dbReference>
<reference evidence="9" key="1">
    <citation type="submission" date="2019-06" db="EMBL/GenBank/DDBJ databases">
        <title>Alistipes onderdonkii subsp. vulgaris subsp. nov., Alistipes dispar sp. nov. and Alistipes communis sp. nov., isolated from human faeces, and creation of Alistipes onderdonkii subsp. onderdonkii subsp. nov.</title>
        <authorList>
            <person name="Sakamoto M."/>
            <person name="Ikeyama N."/>
            <person name="Ogata Y."/>
            <person name="Suda W."/>
            <person name="Iino T."/>
            <person name="Hattori M."/>
            <person name="Ohkuma M."/>
        </authorList>
    </citation>
    <scope>NUCLEOTIDE SEQUENCE [LARGE SCALE GENOMIC DNA]</scope>
    <source>
        <strain evidence="9">5CPEGH6</strain>
    </source>
</reference>
<comment type="similarity">
    <text evidence="2 6">Belongs to the ABC-3 integral membrane protein family.</text>
</comment>
<feature type="transmembrane region" description="Helical" evidence="7">
    <location>
        <begin position="250"/>
        <end position="268"/>
    </location>
</feature>
<dbReference type="Pfam" id="PF00950">
    <property type="entry name" value="ABC-3"/>
    <property type="match status" value="1"/>
</dbReference>
<feature type="transmembrane region" description="Helical" evidence="7">
    <location>
        <begin position="65"/>
        <end position="83"/>
    </location>
</feature>
<evidence type="ECO:0000256" key="6">
    <source>
        <dbReference type="RuleBase" id="RU003943"/>
    </source>
</evidence>
<dbReference type="RefSeq" id="WP_141429874.1">
    <property type="nucleotide sequence ID" value="NZ_AP019736.1"/>
</dbReference>
<sequence length="277" mass="29324">MEFFSDLIHYGYLLNALTACVLSGIACGIVGTYVVCRRMVFLAGGITHASFGGLGIAFWLGADPIGGALLFAVLSALGIEWAGSRGRIREDSAIGIIWSVGMAVGALFMSLRPGYTSGDLAAYLFGSIVTVTRGDVLALAWLTLLILLGALLWLRPVMYVAFDREFARSRGIPTRTISYLMAALAAATIVLSIRIMGIVLLISLLTIPVAIVNAFSRSYRTIALAAPAVAVAGNVAGLVVSYNFEVPPGAAIIFTLTLTLIMAKLLTLRRKKPRPAA</sequence>
<dbReference type="GeneID" id="98674363"/>
<feature type="transmembrane region" description="Helical" evidence="7">
    <location>
        <begin position="12"/>
        <end position="33"/>
    </location>
</feature>
<name>A0A4Y1X387_9BACT</name>
<dbReference type="CDD" id="cd06550">
    <property type="entry name" value="TM_ABC_iron-siderophores_like"/>
    <property type="match status" value="1"/>
</dbReference>
<dbReference type="Proteomes" id="UP000319374">
    <property type="component" value="Chromosome"/>
</dbReference>
<dbReference type="PANTHER" id="PTHR30477">
    <property type="entry name" value="ABC-TRANSPORTER METAL-BINDING PROTEIN"/>
    <property type="match status" value="1"/>
</dbReference>
<protein>
    <submittedName>
        <fullName evidence="8">Zinc ABC transporter permease</fullName>
    </submittedName>
</protein>
<keyword evidence="4 7" id="KW-1133">Transmembrane helix</keyword>
<gene>
    <name evidence="8" type="ORF">A5CPEGH6_23790</name>
</gene>
<feature type="transmembrane region" description="Helical" evidence="7">
    <location>
        <begin position="136"/>
        <end position="155"/>
    </location>
</feature>
<accession>A0A4Y1X387</accession>
<evidence type="ECO:0000256" key="1">
    <source>
        <dbReference type="ARBA" id="ARBA00004141"/>
    </source>
</evidence>
<dbReference type="OrthoDB" id="9798540at2"/>
<dbReference type="EMBL" id="AP019736">
    <property type="protein sequence ID" value="BBL07741.1"/>
    <property type="molecule type" value="Genomic_DNA"/>
</dbReference>
<feature type="transmembrane region" description="Helical" evidence="7">
    <location>
        <begin position="199"/>
        <end position="215"/>
    </location>
</feature>
<evidence type="ECO:0000256" key="3">
    <source>
        <dbReference type="ARBA" id="ARBA00022692"/>
    </source>
</evidence>
<feature type="transmembrane region" description="Helical" evidence="7">
    <location>
        <begin position="222"/>
        <end position="244"/>
    </location>
</feature>
<feature type="transmembrane region" description="Helical" evidence="7">
    <location>
        <begin position="40"/>
        <end position="59"/>
    </location>
</feature>
<evidence type="ECO:0000313" key="8">
    <source>
        <dbReference type="EMBL" id="BBL07741.1"/>
    </source>
</evidence>
<evidence type="ECO:0000313" key="9">
    <source>
        <dbReference type="Proteomes" id="UP000319374"/>
    </source>
</evidence>
<evidence type="ECO:0000256" key="4">
    <source>
        <dbReference type="ARBA" id="ARBA00022989"/>
    </source>
</evidence>
<dbReference type="PANTHER" id="PTHR30477:SF18">
    <property type="entry name" value="METAL TRANSPORT SYSTEM MEMBRANE PROTEIN CT_417-RELATED"/>
    <property type="match status" value="1"/>
</dbReference>
<organism evidence="8 9">
    <name type="scientific">Alistipes dispar</name>
    <dbReference type="NCBI Taxonomy" id="2585119"/>
    <lineage>
        <taxon>Bacteria</taxon>
        <taxon>Pseudomonadati</taxon>
        <taxon>Bacteroidota</taxon>
        <taxon>Bacteroidia</taxon>
        <taxon>Bacteroidales</taxon>
        <taxon>Rikenellaceae</taxon>
        <taxon>Alistipes</taxon>
    </lineage>
</organism>
<proteinExistence type="inferred from homology"/>
<keyword evidence="3 6" id="KW-0812">Transmembrane</keyword>
<dbReference type="GO" id="GO:0055085">
    <property type="term" value="P:transmembrane transport"/>
    <property type="evidence" value="ECO:0007669"/>
    <property type="project" value="InterPro"/>
</dbReference>
<dbReference type="AlphaFoldDB" id="A0A4Y1X387"/>
<dbReference type="Gene3D" id="1.10.3470.10">
    <property type="entry name" value="ABC transporter involved in vitamin B12 uptake, BtuC"/>
    <property type="match status" value="1"/>
</dbReference>
<feature type="transmembrane region" description="Helical" evidence="7">
    <location>
        <begin position="95"/>
        <end position="116"/>
    </location>
</feature>
<feature type="transmembrane region" description="Helical" evidence="7">
    <location>
        <begin position="176"/>
        <end position="193"/>
    </location>
</feature>
<dbReference type="KEGG" id="ada:A5CPEGH6_23790"/>
<evidence type="ECO:0000256" key="7">
    <source>
        <dbReference type="SAM" id="Phobius"/>
    </source>
</evidence>